<dbReference type="GO" id="GO:0005507">
    <property type="term" value="F:copper ion binding"/>
    <property type="evidence" value="ECO:0007669"/>
    <property type="project" value="TreeGrafter"/>
</dbReference>
<evidence type="ECO:0000256" key="3">
    <source>
        <dbReference type="ARBA" id="ARBA00022679"/>
    </source>
</evidence>
<dbReference type="GO" id="GO:0017061">
    <property type="term" value="F:S-methyl-5-thioadenosine phosphorylase activity"/>
    <property type="evidence" value="ECO:0007669"/>
    <property type="project" value="UniProtKB-EC"/>
</dbReference>
<evidence type="ECO:0000256" key="6">
    <source>
        <dbReference type="ARBA" id="ARBA00022833"/>
    </source>
</evidence>
<organism evidence="10 11">
    <name type="scientific">Acidomonas methanolica NBRC 104435</name>
    <dbReference type="NCBI Taxonomy" id="1231351"/>
    <lineage>
        <taxon>Bacteria</taxon>
        <taxon>Pseudomonadati</taxon>
        <taxon>Pseudomonadota</taxon>
        <taxon>Alphaproteobacteria</taxon>
        <taxon>Acetobacterales</taxon>
        <taxon>Acetobacteraceae</taxon>
        <taxon>Acidomonas</taxon>
    </lineage>
</organism>
<dbReference type="InterPro" id="IPR003730">
    <property type="entry name" value="Cu_polyphenol_OxRdtase"/>
</dbReference>
<comment type="caution">
    <text evidence="10">The sequence shown here is derived from an EMBL/GenBank/DDBJ whole genome shotgun (WGS) entry which is preliminary data.</text>
</comment>
<keyword evidence="6" id="KW-0862">Zinc</keyword>
<gene>
    <name evidence="10" type="ORF">Amme_006_050</name>
</gene>
<keyword evidence="11" id="KW-1185">Reference proteome</keyword>
<accession>A0A023D182</accession>
<dbReference type="PANTHER" id="PTHR30616">
    <property type="entry name" value="UNCHARACTERIZED PROTEIN YFIH"/>
    <property type="match status" value="1"/>
</dbReference>
<comment type="catalytic activity">
    <reaction evidence="7">
        <text>adenosine + H2O + H(+) = inosine + NH4(+)</text>
        <dbReference type="Rhea" id="RHEA:24408"/>
        <dbReference type="ChEBI" id="CHEBI:15377"/>
        <dbReference type="ChEBI" id="CHEBI:15378"/>
        <dbReference type="ChEBI" id="CHEBI:16335"/>
        <dbReference type="ChEBI" id="CHEBI:17596"/>
        <dbReference type="ChEBI" id="CHEBI:28938"/>
        <dbReference type="EC" id="3.5.4.4"/>
    </reaction>
    <physiologicalReaction direction="left-to-right" evidence="7">
        <dbReference type="Rhea" id="RHEA:24409"/>
    </physiologicalReaction>
</comment>
<evidence type="ECO:0000313" key="10">
    <source>
        <dbReference type="EMBL" id="GAJ27819.1"/>
    </source>
</evidence>
<proteinExistence type="inferred from homology"/>
<protein>
    <recommendedName>
        <fullName evidence="12">Purine nucleoside phosphorylase</fullName>
    </recommendedName>
</protein>
<dbReference type="EMBL" id="BAND01000006">
    <property type="protein sequence ID" value="GAJ27819.1"/>
    <property type="molecule type" value="Genomic_DNA"/>
</dbReference>
<dbReference type="RefSeq" id="WP_042055669.1">
    <property type="nucleotide sequence ID" value="NZ_BAND01000006.1"/>
</dbReference>
<comment type="catalytic activity">
    <reaction evidence="1">
        <text>inosine + phosphate = alpha-D-ribose 1-phosphate + hypoxanthine</text>
        <dbReference type="Rhea" id="RHEA:27646"/>
        <dbReference type="ChEBI" id="CHEBI:17368"/>
        <dbReference type="ChEBI" id="CHEBI:17596"/>
        <dbReference type="ChEBI" id="CHEBI:43474"/>
        <dbReference type="ChEBI" id="CHEBI:57720"/>
        <dbReference type="EC" id="2.4.2.1"/>
    </reaction>
    <physiologicalReaction direction="left-to-right" evidence="1">
        <dbReference type="Rhea" id="RHEA:27647"/>
    </physiologicalReaction>
</comment>
<sequence>MAEGPRGWFMRGEALGDVAHGFFTRRGGVSQGPYASLNCSISSQDRVEDVAANRARVAAALGVEPGALLGLTQVHSADVVVLRRGAAHWRSGRGPQGDALVTDDPALAIGVVTADCAPVLFAAEGGRGEGLVVGAAHAGWRGACGGVLEATVAAMRDLGAREIAAVVGPCIGPSVYEVGEDMRRAALALDPQGASCFGPATRHGHFLFDLPGYVLGRLRRAGLRRIGAVGLDTLRDPGRFFSHRRRVLAGGGVIGHQISAIRARWR</sequence>
<evidence type="ECO:0000313" key="11">
    <source>
        <dbReference type="Proteomes" id="UP000019760"/>
    </source>
</evidence>
<evidence type="ECO:0000256" key="7">
    <source>
        <dbReference type="ARBA" id="ARBA00047989"/>
    </source>
</evidence>
<comment type="catalytic activity">
    <reaction evidence="9">
        <text>S-methyl-5'-thioadenosine + phosphate = 5-(methylsulfanyl)-alpha-D-ribose 1-phosphate + adenine</text>
        <dbReference type="Rhea" id="RHEA:11852"/>
        <dbReference type="ChEBI" id="CHEBI:16708"/>
        <dbReference type="ChEBI" id="CHEBI:17509"/>
        <dbReference type="ChEBI" id="CHEBI:43474"/>
        <dbReference type="ChEBI" id="CHEBI:58533"/>
        <dbReference type="EC" id="2.4.2.28"/>
    </reaction>
    <physiologicalReaction direction="left-to-right" evidence="9">
        <dbReference type="Rhea" id="RHEA:11853"/>
    </physiologicalReaction>
</comment>
<evidence type="ECO:0000256" key="2">
    <source>
        <dbReference type="ARBA" id="ARBA00007353"/>
    </source>
</evidence>
<keyword evidence="3" id="KW-0808">Transferase</keyword>
<dbReference type="CDD" id="cd16833">
    <property type="entry name" value="YfiH"/>
    <property type="match status" value="1"/>
</dbReference>
<comment type="similarity">
    <text evidence="2">Belongs to the purine nucleoside phosphorylase YfiH/LACC1 family.</text>
</comment>
<dbReference type="InterPro" id="IPR011324">
    <property type="entry name" value="Cytotoxic_necrot_fac-like_cat"/>
</dbReference>
<evidence type="ECO:0008006" key="12">
    <source>
        <dbReference type="Google" id="ProtNLM"/>
    </source>
</evidence>
<reference evidence="10 11" key="2">
    <citation type="journal article" date="2014" name="FEMS Microbiol. Lett.">
        <title>Draft genomic DNA sequence of the facultatively methylotrophic bacterium Acidomonas methanolica type strain MB58.</title>
        <authorList>
            <person name="Higashiura N."/>
            <person name="Hadano H."/>
            <person name="Hirakawa H."/>
            <person name="Matsutani M."/>
            <person name="Takabe S."/>
            <person name="Matsushita K."/>
            <person name="Azuma Y."/>
        </authorList>
    </citation>
    <scope>NUCLEOTIDE SEQUENCE [LARGE SCALE GENOMIC DNA]</scope>
    <source>
        <strain evidence="10 11">MB58</strain>
    </source>
</reference>
<dbReference type="AlphaFoldDB" id="A0A023D182"/>
<dbReference type="Gene3D" id="3.60.140.10">
    <property type="entry name" value="CNF1/YfiH-like putative cysteine hydrolases"/>
    <property type="match status" value="1"/>
</dbReference>
<dbReference type="SUPFAM" id="SSF64438">
    <property type="entry name" value="CNF1/YfiH-like putative cysteine hydrolases"/>
    <property type="match status" value="1"/>
</dbReference>
<keyword evidence="4" id="KW-0479">Metal-binding</keyword>
<evidence type="ECO:0000256" key="5">
    <source>
        <dbReference type="ARBA" id="ARBA00022801"/>
    </source>
</evidence>
<keyword evidence="5" id="KW-0378">Hydrolase</keyword>
<dbReference type="GO" id="GO:0016787">
    <property type="term" value="F:hydrolase activity"/>
    <property type="evidence" value="ECO:0007669"/>
    <property type="project" value="UniProtKB-KW"/>
</dbReference>
<dbReference type="InterPro" id="IPR038371">
    <property type="entry name" value="Cu_polyphenol_OxRdtase_sf"/>
</dbReference>
<comment type="catalytic activity">
    <reaction evidence="8">
        <text>adenosine + phosphate = alpha-D-ribose 1-phosphate + adenine</text>
        <dbReference type="Rhea" id="RHEA:27642"/>
        <dbReference type="ChEBI" id="CHEBI:16335"/>
        <dbReference type="ChEBI" id="CHEBI:16708"/>
        <dbReference type="ChEBI" id="CHEBI:43474"/>
        <dbReference type="ChEBI" id="CHEBI:57720"/>
        <dbReference type="EC" id="2.4.2.1"/>
    </reaction>
    <physiologicalReaction direction="left-to-right" evidence="8">
        <dbReference type="Rhea" id="RHEA:27643"/>
    </physiologicalReaction>
</comment>
<name>A0A023D182_ACIMT</name>
<reference evidence="11" key="1">
    <citation type="journal article" date="2014" name="FEMS Microbiol. Lett.">
        <title>Draft Genomic DNA Sequence of the Facultatively Methylotrophic Bacterium Acidomonas methanolica type strain MB58.</title>
        <authorList>
            <person name="Higashiura N."/>
            <person name="Hadano H."/>
            <person name="Hirakawa H."/>
            <person name="Matsutani M."/>
            <person name="Takabe S."/>
            <person name="Matsushita K."/>
            <person name="Azuma Y."/>
        </authorList>
    </citation>
    <scope>NUCLEOTIDE SEQUENCE [LARGE SCALE GENOMIC DNA]</scope>
    <source>
        <strain evidence="11">MB58</strain>
    </source>
</reference>
<evidence type="ECO:0000256" key="4">
    <source>
        <dbReference type="ARBA" id="ARBA00022723"/>
    </source>
</evidence>
<dbReference type="Pfam" id="PF02578">
    <property type="entry name" value="Cu-oxidase_4"/>
    <property type="match status" value="1"/>
</dbReference>
<dbReference type="Proteomes" id="UP000019760">
    <property type="component" value="Unassembled WGS sequence"/>
</dbReference>
<evidence type="ECO:0000256" key="1">
    <source>
        <dbReference type="ARBA" id="ARBA00000553"/>
    </source>
</evidence>
<dbReference type="PANTHER" id="PTHR30616:SF2">
    <property type="entry name" value="PURINE NUCLEOSIDE PHOSPHORYLASE LACC1"/>
    <property type="match status" value="1"/>
</dbReference>
<evidence type="ECO:0000256" key="9">
    <source>
        <dbReference type="ARBA" id="ARBA00049893"/>
    </source>
</evidence>
<evidence type="ECO:0000256" key="8">
    <source>
        <dbReference type="ARBA" id="ARBA00048968"/>
    </source>
</evidence>